<organism evidence="4 5">
    <name type="scientific">Nitrospira defluvii</name>
    <dbReference type="NCBI Taxonomy" id="330214"/>
    <lineage>
        <taxon>Bacteria</taxon>
        <taxon>Pseudomonadati</taxon>
        <taxon>Nitrospirota</taxon>
        <taxon>Nitrospiria</taxon>
        <taxon>Nitrospirales</taxon>
        <taxon>Nitrospiraceae</taxon>
        <taxon>Nitrospira</taxon>
    </lineage>
</organism>
<dbReference type="SUPFAM" id="SSF103025">
    <property type="entry name" value="Folate-binding domain"/>
    <property type="match status" value="1"/>
</dbReference>
<dbReference type="InterPro" id="IPR027266">
    <property type="entry name" value="TrmE/GcvT-like"/>
</dbReference>
<sequence>MKQSRLQAHHQQLGATFEETTGWSMPGHYGDASAEYTGVRTAVGLSDLSHRGKLRVTGDDRIKWLQSILSNDILPLQPGQGRYSSFLTHKGKMLGYFRVYIQSDAVWIEDVGEVGDATFQALRKFLLYGTKAKMEPCTDTWGLLLVSGPKSAETVKAAFGADVGTLPLLHTMALTINGQQALILRTEETGECDLELLLPAEAVVPAWEQLMTAGAPFGIRPVGAQARELLRIEAGLPKAGPDLNEEIVPPEANLEGKAFSLSKGCYPGQEVVARMDTYGNVRRHLVGLLIQDHAIPPRGSKLFSGDREVGWISSAAFSPGRNAVLAFGFPLRDFSASGTELTVEVAGTRRSATVHALPFYAHSQ</sequence>
<dbReference type="InterPro" id="IPR017703">
    <property type="entry name" value="YgfZ/GCV_T_CS"/>
</dbReference>
<proteinExistence type="predicted"/>
<dbReference type="Proteomes" id="UP000675880">
    <property type="component" value="Unassembled WGS sequence"/>
</dbReference>
<dbReference type="RefSeq" id="WP_213040164.1">
    <property type="nucleotide sequence ID" value="NZ_CAJNBJ010000001.1"/>
</dbReference>
<dbReference type="PIRSF" id="PIRSF006487">
    <property type="entry name" value="GcvT"/>
    <property type="match status" value="1"/>
</dbReference>
<feature type="domain" description="Aminomethyltransferase C-terminal" evidence="3">
    <location>
        <begin position="283"/>
        <end position="360"/>
    </location>
</feature>
<keyword evidence="5" id="KW-1185">Reference proteome</keyword>
<evidence type="ECO:0000313" key="4">
    <source>
        <dbReference type="EMBL" id="CAE6691511.1"/>
    </source>
</evidence>
<dbReference type="InterPro" id="IPR029043">
    <property type="entry name" value="GcvT/YgfZ_C"/>
</dbReference>
<dbReference type="InterPro" id="IPR028896">
    <property type="entry name" value="GcvT/YgfZ/DmdA"/>
</dbReference>
<gene>
    <name evidence="4" type="ORF">NSPZN2_10244</name>
</gene>
<dbReference type="NCBIfam" id="TIGR03317">
    <property type="entry name" value="ygfZ_signature"/>
    <property type="match status" value="1"/>
</dbReference>
<accession>A0ABM8QDM8</accession>
<keyword evidence="1" id="KW-0809">Transit peptide</keyword>
<dbReference type="Gene3D" id="3.30.1360.120">
    <property type="entry name" value="Probable tRNA modification gtpase trme, domain 1"/>
    <property type="match status" value="1"/>
</dbReference>
<dbReference type="PANTHER" id="PTHR43757">
    <property type="entry name" value="AMINOMETHYLTRANSFERASE"/>
    <property type="match status" value="1"/>
</dbReference>
<evidence type="ECO:0000259" key="3">
    <source>
        <dbReference type="Pfam" id="PF08669"/>
    </source>
</evidence>
<feature type="domain" description="GCVT N-terminal" evidence="2">
    <location>
        <begin position="8"/>
        <end position="255"/>
    </location>
</feature>
<dbReference type="InterPro" id="IPR006222">
    <property type="entry name" value="GCVT_N"/>
</dbReference>
<protein>
    <submittedName>
        <fullName evidence="4">Glycine cleavage system protein T</fullName>
    </submittedName>
</protein>
<dbReference type="EMBL" id="CAJNBJ010000001">
    <property type="protein sequence ID" value="CAE6691511.1"/>
    <property type="molecule type" value="Genomic_DNA"/>
</dbReference>
<dbReference type="SUPFAM" id="SSF101790">
    <property type="entry name" value="Aminomethyltransferase beta-barrel domain"/>
    <property type="match status" value="1"/>
</dbReference>
<evidence type="ECO:0000256" key="1">
    <source>
        <dbReference type="ARBA" id="ARBA00022946"/>
    </source>
</evidence>
<name>A0ABM8QDM8_9BACT</name>
<evidence type="ECO:0000313" key="5">
    <source>
        <dbReference type="Proteomes" id="UP000675880"/>
    </source>
</evidence>
<dbReference type="InterPro" id="IPR013977">
    <property type="entry name" value="GcvT_C"/>
</dbReference>
<dbReference type="Pfam" id="PF08669">
    <property type="entry name" value="GCV_T_C"/>
    <property type="match status" value="1"/>
</dbReference>
<dbReference type="Pfam" id="PF01571">
    <property type="entry name" value="GCV_T"/>
    <property type="match status" value="1"/>
</dbReference>
<comment type="caution">
    <text evidence="4">The sequence shown here is derived from an EMBL/GenBank/DDBJ whole genome shotgun (WGS) entry which is preliminary data.</text>
</comment>
<reference evidence="4 5" key="1">
    <citation type="submission" date="2021-02" db="EMBL/GenBank/DDBJ databases">
        <authorList>
            <person name="Han P."/>
        </authorList>
    </citation>
    <scope>NUCLEOTIDE SEQUENCE [LARGE SCALE GENOMIC DNA]</scope>
    <source>
        <strain evidence="4">Candidatus Nitrospira sp. ZN2</strain>
    </source>
</reference>
<dbReference type="PANTHER" id="PTHR43757:SF2">
    <property type="entry name" value="AMINOMETHYLTRANSFERASE, MITOCHONDRIAL"/>
    <property type="match status" value="1"/>
</dbReference>
<evidence type="ECO:0000259" key="2">
    <source>
        <dbReference type="Pfam" id="PF01571"/>
    </source>
</evidence>